<evidence type="ECO:0000313" key="8">
    <source>
        <dbReference type="EnsemblMetazoa" id="PPA25937.1"/>
    </source>
</evidence>
<dbReference type="Gene3D" id="1.10.10.60">
    <property type="entry name" value="Homeodomain-like"/>
    <property type="match status" value="2"/>
</dbReference>
<evidence type="ECO:0000256" key="3">
    <source>
        <dbReference type="ARBA" id="ARBA00023125"/>
    </source>
</evidence>
<feature type="region of interest" description="Disordered" evidence="7">
    <location>
        <begin position="185"/>
        <end position="212"/>
    </location>
</feature>
<dbReference type="SUPFAM" id="SSF46689">
    <property type="entry name" value="Homeodomain-like"/>
    <property type="match status" value="2"/>
</dbReference>
<dbReference type="GO" id="GO:0005634">
    <property type="term" value="C:nucleus"/>
    <property type="evidence" value="ECO:0000318"/>
    <property type="project" value="GO_Central"/>
</dbReference>
<dbReference type="PANTHER" id="PTHR21545">
    <property type="entry name" value="TRANSCRIPTION FACTOR MLR1/2"/>
    <property type="match status" value="1"/>
</dbReference>
<evidence type="ECO:0000256" key="2">
    <source>
        <dbReference type="ARBA" id="ARBA00023015"/>
    </source>
</evidence>
<feature type="region of interest" description="Disordered" evidence="7">
    <location>
        <begin position="339"/>
        <end position="373"/>
    </location>
</feature>
<feature type="compositionally biased region" description="Basic and acidic residues" evidence="7">
    <location>
        <begin position="363"/>
        <end position="373"/>
    </location>
</feature>
<dbReference type="GO" id="GO:0003677">
    <property type="term" value="F:DNA binding"/>
    <property type="evidence" value="ECO:0007669"/>
    <property type="project" value="UniProtKB-UniRule"/>
</dbReference>
<comment type="subcellular location">
    <subcellularLocation>
        <location evidence="1 6">Nucleus</location>
    </subcellularLocation>
</comment>
<accession>A0A8R1YKC9</accession>
<keyword evidence="5 6" id="KW-0539">Nucleus</keyword>
<proteinExistence type="predicted"/>
<feature type="region of interest" description="Disordered" evidence="7">
    <location>
        <begin position="98"/>
        <end position="129"/>
    </location>
</feature>
<keyword evidence="3 6" id="KW-0238">DNA-binding</keyword>
<keyword evidence="9" id="KW-1185">Reference proteome</keyword>
<name>A0A2A6BHG1_PRIPA</name>
<dbReference type="InterPro" id="IPR009057">
    <property type="entry name" value="Homeodomain-like_sf"/>
</dbReference>
<gene>
    <name evidence="8" type="primary">WBGene00115491</name>
</gene>
<keyword evidence="2" id="KW-0805">Transcription regulation</keyword>
<evidence type="ECO:0000256" key="4">
    <source>
        <dbReference type="ARBA" id="ARBA00023163"/>
    </source>
</evidence>
<reference evidence="9" key="1">
    <citation type="journal article" date="2008" name="Nat. Genet.">
        <title>The Pristionchus pacificus genome provides a unique perspective on nematode lifestyle and parasitism.</title>
        <authorList>
            <person name="Dieterich C."/>
            <person name="Clifton S.W."/>
            <person name="Schuster L.N."/>
            <person name="Chinwalla A."/>
            <person name="Delehaunty K."/>
            <person name="Dinkelacker I."/>
            <person name="Fulton L."/>
            <person name="Fulton R."/>
            <person name="Godfrey J."/>
            <person name="Minx P."/>
            <person name="Mitreva M."/>
            <person name="Roeseler W."/>
            <person name="Tian H."/>
            <person name="Witte H."/>
            <person name="Yang S.P."/>
            <person name="Wilson R.K."/>
            <person name="Sommer R.J."/>
        </authorList>
    </citation>
    <scope>NUCLEOTIDE SEQUENCE [LARGE SCALE GENOMIC DNA]</scope>
    <source>
        <strain evidence="9">PS312</strain>
    </source>
</reference>
<protein>
    <submittedName>
        <fullName evidence="8">Uncharacterized protein</fullName>
    </submittedName>
</protein>
<evidence type="ECO:0000256" key="6">
    <source>
        <dbReference type="PROSITE-ProRule" id="PRU00320"/>
    </source>
</evidence>
<dbReference type="PROSITE" id="PS50960">
    <property type="entry name" value="HTH_PSQ"/>
    <property type="match status" value="1"/>
</dbReference>
<dbReference type="EnsemblMetazoa" id="PPA25937.1">
    <property type="protein sequence ID" value="PPA25937.1"/>
    <property type="gene ID" value="WBGene00115491"/>
</dbReference>
<dbReference type="Pfam" id="PF05225">
    <property type="entry name" value="HTH_psq"/>
    <property type="match status" value="2"/>
</dbReference>
<evidence type="ECO:0000256" key="1">
    <source>
        <dbReference type="ARBA" id="ARBA00004123"/>
    </source>
</evidence>
<feature type="compositionally biased region" description="Basic and acidic residues" evidence="7">
    <location>
        <begin position="282"/>
        <end position="292"/>
    </location>
</feature>
<dbReference type="AlphaFoldDB" id="A0A2A6BHG1"/>
<reference evidence="8" key="2">
    <citation type="submission" date="2022-06" db="UniProtKB">
        <authorList>
            <consortium name="EnsemblMetazoa"/>
        </authorList>
    </citation>
    <scope>IDENTIFICATION</scope>
    <source>
        <strain evidence="8">PS312</strain>
    </source>
</reference>
<evidence type="ECO:0000256" key="7">
    <source>
        <dbReference type="SAM" id="MobiDB-lite"/>
    </source>
</evidence>
<accession>A0A2A6BHG1</accession>
<evidence type="ECO:0000313" key="9">
    <source>
        <dbReference type="Proteomes" id="UP000005239"/>
    </source>
</evidence>
<dbReference type="PANTHER" id="PTHR21545:SF13">
    <property type="entry name" value="ECDYSONE-INDUCED PROTEIN 93F, ISOFORM C"/>
    <property type="match status" value="1"/>
</dbReference>
<evidence type="ECO:0000256" key="5">
    <source>
        <dbReference type="ARBA" id="ARBA00023242"/>
    </source>
</evidence>
<dbReference type="FunFam" id="1.10.10.60:FF:000019">
    <property type="entry name" value="Ligand-dependent corepressor isoform 1"/>
    <property type="match status" value="1"/>
</dbReference>
<feature type="compositionally biased region" description="Low complexity" evidence="7">
    <location>
        <begin position="348"/>
        <end position="357"/>
    </location>
</feature>
<dbReference type="Proteomes" id="UP000005239">
    <property type="component" value="Unassembled WGS sequence"/>
</dbReference>
<feature type="DNA-binding region" description="H-T-H motif" evidence="6">
    <location>
        <begin position="315"/>
        <end position="335"/>
    </location>
</feature>
<dbReference type="GO" id="GO:0006357">
    <property type="term" value="P:regulation of transcription by RNA polymerase II"/>
    <property type="evidence" value="ECO:0000318"/>
    <property type="project" value="GO_Central"/>
</dbReference>
<keyword evidence="4" id="KW-0804">Transcription</keyword>
<organism evidence="8 9">
    <name type="scientific">Pristionchus pacificus</name>
    <name type="common">Parasitic nematode worm</name>
    <dbReference type="NCBI Taxonomy" id="54126"/>
    <lineage>
        <taxon>Eukaryota</taxon>
        <taxon>Metazoa</taxon>
        <taxon>Ecdysozoa</taxon>
        <taxon>Nematoda</taxon>
        <taxon>Chromadorea</taxon>
        <taxon>Rhabditida</taxon>
        <taxon>Rhabditina</taxon>
        <taxon>Diplogasteromorpha</taxon>
        <taxon>Diplogasteroidea</taxon>
        <taxon>Neodiplogasteridae</taxon>
        <taxon>Pristionchus</taxon>
    </lineage>
</organism>
<dbReference type="InterPro" id="IPR007889">
    <property type="entry name" value="HTH_Psq"/>
</dbReference>
<sequence>MNDALKFNHDFLAFINYQNWAHVYEKNLLASIPGLADALLQSNVAALSAIAELMSAPRLNQGKLVIPSELQPLISRPLVPTPSLIGEGVCSSMLPSGDASSMVTQMKNEDSAPSAAEGTDVKQEKKETHRKVNYTKADLEKAILTIRSGRSGTRRAAIAFGVPRSTLRNHIRKLEDDDFLAGIEPTGKRSKMSTRSAILEDESHGSSSADKSVEMVTSADGGNMQPNEAQMRRVNLPRTSIFPNLLDAPNPAEFLNQMISSIFHTWDDSSPTSKMGPVVSSDNREQRTERGPYRRYSQKTMASAIQAVRSGAMSVHRAGIHYGVPHSTLEYKVKQVNRSLIKSDSPSEDSPSSSTDELFSFLFEERTPGAEDN</sequence>
<dbReference type="OrthoDB" id="10028342at2759"/>
<feature type="region of interest" description="Disordered" evidence="7">
    <location>
        <begin position="270"/>
        <end position="295"/>
    </location>
</feature>